<accession>A0A2Z3DSJ4</accession>
<keyword evidence="2" id="KW-1185">Reference proteome</keyword>
<dbReference type="RefSeq" id="YP_010672771.1">
    <property type="nucleotide sequence ID" value="NC_070979.1"/>
</dbReference>
<evidence type="ECO:0000313" key="2">
    <source>
        <dbReference type="Proteomes" id="UP000257884"/>
    </source>
</evidence>
<sequence>MVVLEVILTTNIGTLIMIIDATNSETTVEISTLKGGSVFKWNNGFWVKTSSFLSGYYKAVNLHNGDMDGFAAGVKVVHMPEATLTGVTY</sequence>
<organism evidence="1 2">
    <name type="scientific">Escherichia phage EP335</name>
    <dbReference type="NCBI Taxonomy" id="2070199"/>
    <lineage>
        <taxon>Viruses</taxon>
        <taxon>Duplodnaviria</taxon>
        <taxon>Heunggongvirae</taxon>
        <taxon>Uroviricota</taxon>
        <taxon>Caudoviricetes</taxon>
        <taxon>Mktvariviridae</taxon>
        <taxon>Gordonclarkvirinae</taxon>
        <taxon>Nieuwekanaalvirus</taxon>
        <taxon>Nieuwekanaalvirus EP335</taxon>
    </lineage>
</organism>
<name>A0A2Z3DSJ4_9CAUD</name>
<dbReference type="GeneID" id="77949058"/>
<evidence type="ECO:0000313" key="1">
    <source>
        <dbReference type="EMBL" id="AVZ45186.1"/>
    </source>
</evidence>
<dbReference type="Proteomes" id="UP000257884">
    <property type="component" value="Segment"/>
</dbReference>
<proteinExistence type="predicted"/>
<dbReference type="EMBL" id="MG748548">
    <property type="protein sequence ID" value="AVZ45186.1"/>
    <property type="molecule type" value="Genomic_DNA"/>
</dbReference>
<reference evidence="2" key="1">
    <citation type="submission" date="2018-01" db="EMBL/GenBank/DDBJ databases">
        <authorList>
            <person name="van Mierlo J.T."/>
            <person name="Hagens S."/>
            <person name="Witte S."/>
            <person name="Klamert S."/>
            <person name="van de Straat L."/>
        </authorList>
    </citation>
    <scope>NUCLEOTIDE SEQUENCE [LARGE SCALE GENOMIC DNA]</scope>
</reference>
<protein>
    <submittedName>
        <fullName evidence="1">Uncharacterized protein</fullName>
    </submittedName>
</protein>
<dbReference type="KEGG" id="vg:77949058"/>